<reference evidence="3" key="1">
    <citation type="journal article" date="2019" name="Int. J. Syst. Evol. Microbiol.">
        <title>The Global Catalogue of Microorganisms (GCM) 10K type strain sequencing project: providing services to taxonomists for standard genome sequencing and annotation.</title>
        <authorList>
            <consortium name="The Broad Institute Genomics Platform"/>
            <consortium name="The Broad Institute Genome Sequencing Center for Infectious Disease"/>
            <person name="Wu L."/>
            <person name="Ma J."/>
        </authorList>
    </citation>
    <scope>NUCLEOTIDE SEQUENCE [LARGE SCALE GENOMIC DNA]</scope>
    <source>
        <strain evidence="3">NBRC 102407</strain>
    </source>
</reference>
<dbReference type="InterPro" id="IPR002925">
    <property type="entry name" value="Dienelactn_hydro"/>
</dbReference>
<sequence length="223" mass="24373">MMKLRHTELSIPAGPVWLEALQAHAPDSAGLIVIAQTAVGNHRESREAHFAQRLQDAGFSTLIFDLLTRYEESRDPDTRYNTPLLGQRINALFEWLRHQPPLVELPIGLTASGTGSAAAIRAIAREPEMIGAFVCRGGRPGLAGITPLRQVACPTLMIVGSHDENLPNVRQAFDLIGGRKTWRSIAGTDEFFREPGALDAAATLAIEWFRAHLERKPAQQGAA</sequence>
<organism evidence="2 3">
    <name type="scientific">Zoogloea oryzae</name>
    <dbReference type="NCBI Taxonomy" id="310767"/>
    <lineage>
        <taxon>Bacteria</taxon>
        <taxon>Pseudomonadati</taxon>
        <taxon>Pseudomonadota</taxon>
        <taxon>Betaproteobacteria</taxon>
        <taxon>Rhodocyclales</taxon>
        <taxon>Zoogloeaceae</taxon>
        <taxon>Zoogloea</taxon>
    </lineage>
</organism>
<dbReference type="RefSeq" id="WP_284186879.1">
    <property type="nucleotide sequence ID" value="NZ_BSPX01000008.1"/>
</dbReference>
<gene>
    <name evidence="2" type="ORF">GCM10007933_08840</name>
</gene>
<keyword evidence="2" id="KW-0378">Hydrolase</keyword>
<proteinExistence type="predicted"/>
<dbReference type="EMBL" id="BSPX01000008">
    <property type="protein sequence ID" value="GLT21432.1"/>
    <property type="molecule type" value="Genomic_DNA"/>
</dbReference>
<accession>A0ABQ6F9V0</accession>
<dbReference type="InterPro" id="IPR029058">
    <property type="entry name" value="AB_hydrolase_fold"/>
</dbReference>
<evidence type="ECO:0000313" key="3">
    <source>
        <dbReference type="Proteomes" id="UP001157167"/>
    </source>
</evidence>
<dbReference type="Gene3D" id="3.40.50.1820">
    <property type="entry name" value="alpha/beta hydrolase"/>
    <property type="match status" value="1"/>
</dbReference>
<comment type="caution">
    <text evidence="2">The sequence shown here is derived from an EMBL/GenBank/DDBJ whole genome shotgun (WGS) entry which is preliminary data.</text>
</comment>
<dbReference type="Pfam" id="PF01738">
    <property type="entry name" value="DLH"/>
    <property type="match status" value="1"/>
</dbReference>
<name>A0ABQ6F9V0_9RHOO</name>
<evidence type="ECO:0000259" key="1">
    <source>
        <dbReference type="Pfam" id="PF01738"/>
    </source>
</evidence>
<feature type="domain" description="Dienelactone hydrolase" evidence="1">
    <location>
        <begin position="29"/>
        <end position="168"/>
    </location>
</feature>
<dbReference type="Proteomes" id="UP001157167">
    <property type="component" value="Unassembled WGS sequence"/>
</dbReference>
<dbReference type="GO" id="GO:0016787">
    <property type="term" value="F:hydrolase activity"/>
    <property type="evidence" value="ECO:0007669"/>
    <property type="project" value="UniProtKB-KW"/>
</dbReference>
<protein>
    <submittedName>
        <fullName evidence="2">Hydrolase</fullName>
    </submittedName>
</protein>
<evidence type="ECO:0000313" key="2">
    <source>
        <dbReference type="EMBL" id="GLT21432.1"/>
    </source>
</evidence>
<dbReference type="SUPFAM" id="SSF53474">
    <property type="entry name" value="alpha/beta-Hydrolases"/>
    <property type="match status" value="1"/>
</dbReference>
<keyword evidence="3" id="KW-1185">Reference proteome</keyword>